<keyword evidence="1" id="KW-1133">Transmembrane helix</keyword>
<gene>
    <name evidence="2" type="ORF">QTN89_28450</name>
</gene>
<feature type="transmembrane region" description="Helical" evidence="1">
    <location>
        <begin position="69"/>
        <end position="88"/>
    </location>
</feature>
<evidence type="ECO:0000256" key="1">
    <source>
        <dbReference type="SAM" id="Phobius"/>
    </source>
</evidence>
<proteinExistence type="predicted"/>
<keyword evidence="1" id="KW-0812">Transmembrane</keyword>
<reference evidence="2 3" key="1">
    <citation type="submission" date="2023-06" db="EMBL/GenBank/DDBJ databases">
        <title>Roseiconus lacunae JC819 isolated from Gulf of Mannar region, Tamil Nadu.</title>
        <authorList>
            <person name="Pk S."/>
            <person name="Ch S."/>
            <person name="Ch V.R."/>
        </authorList>
    </citation>
    <scope>NUCLEOTIDE SEQUENCE [LARGE SCALE GENOMIC DNA]</scope>
    <source>
        <strain evidence="2 3">JC819</strain>
    </source>
</reference>
<evidence type="ECO:0008006" key="4">
    <source>
        <dbReference type="Google" id="ProtNLM"/>
    </source>
</evidence>
<dbReference type="EMBL" id="JASZZN010000047">
    <property type="protein sequence ID" value="MDM4019419.1"/>
    <property type="molecule type" value="Genomic_DNA"/>
</dbReference>
<feature type="transmembrane region" description="Helical" evidence="1">
    <location>
        <begin position="94"/>
        <end position="115"/>
    </location>
</feature>
<dbReference type="Proteomes" id="UP001239462">
    <property type="component" value="Unassembled WGS sequence"/>
</dbReference>
<keyword evidence="3" id="KW-1185">Reference proteome</keyword>
<keyword evidence="1" id="KW-0472">Membrane</keyword>
<name>A0ABT7PSE1_9BACT</name>
<protein>
    <recommendedName>
        <fullName evidence="4">DUF805 domain-containing protein</fullName>
    </recommendedName>
</protein>
<accession>A0ABT7PSE1</accession>
<evidence type="ECO:0000313" key="2">
    <source>
        <dbReference type="EMBL" id="MDM4019419.1"/>
    </source>
</evidence>
<organism evidence="2 3">
    <name type="scientific">Roseiconus lacunae</name>
    <dbReference type="NCBI Taxonomy" id="2605694"/>
    <lineage>
        <taxon>Bacteria</taxon>
        <taxon>Pseudomonadati</taxon>
        <taxon>Planctomycetota</taxon>
        <taxon>Planctomycetia</taxon>
        <taxon>Pirellulales</taxon>
        <taxon>Pirellulaceae</taxon>
        <taxon>Roseiconus</taxon>
    </lineage>
</organism>
<dbReference type="RefSeq" id="WP_289167554.1">
    <property type="nucleotide sequence ID" value="NZ_JASZZN010000047.1"/>
</dbReference>
<evidence type="ECO:0000313" key="3">
    <source>
        <dbReference type="Proteomes" id="UP001239462"/>
    </source>
</evidence>
<feature type="transmembrane region" description="Helical" evidence="1">
    <location>
        <begin position="136"/>
        <end position="157"/>
    </location>
</feature>
<comment type="caution">
    <text evidence="2">The sequence shown here is derived from an EMBL/GenBank/DDBJ whole genome shotgun (WGS) entry which is preliminary data.</text>
</comment>
<sequence length="172" mass="18881">MHTKPPIGRFANGERVSGGSVIATVRRHVENATSMTINPYTPPSTNGDNARDYDRTRSLKRAATLYRRMGWVGIVYFVVAFPLGLWSGSQDGPLPIGSVVGMTFVTALFMGLFTSMIRLAPRLHSELEAVYTRARWTGLLAGAFGLPILTIPAFYAVRLIGRGHRSETNDEP</sequence>